<reference evidence="1" key="1">
    <citation type="submission" date="2023-11" db="EMBL/GenBank/DDBJ databases">
        <authorList>
            <person name="Poullet M."/>
        </authorList>
    </citation>
    <scope>NUCLEOTIDE SEQUENCE</scope>
    <source>
        <strain evidence="1">E1834</strain>
    </source>
</reference>
<keyword evidence="2" id="KW-1185">Reference proteome</keyword>
<organism evidence="1 2">
    <name type="scientific">Meloidogyne enterolobii</name>
    <name type="common">Root-knot nematode worm</name>
    <name type="synonym">Meloidogyne mayaguensis</name>
    <dbReference type="NCBI Taxonomy" id="390850"/>
    <lineage>
        <taxon>Eukaryota</taxon>
        <taxon>Metazoa</taxon>
        <taxon>Ecdysozoa</taxon>
        <taxon>Nematoda</taxon>
        <taxon>Chromadorea</taxon>
        <taxon>Rhabditida</taxon>
        <taxon>Tylenchina</taxon>
        <taxon>Tylenchomorpha</taxon>
        <taxon>Tylenchoidea</taxon>
        <taxon>Meloidogynidae</taxon>
        <taxon>Meloidogyninae</taxon>
        <taxon>Meloidogyne</taxon>
    </lineage>
</organism>
<protein>
    <submittedName>
        <fullName evidence="1">Uncharacterized protein</fullName>
    </submittedName>
</protein>
<evidence type="ECO:0000313" key="2">
    <source>
        <dbReference type="Proteomes" id="UP001497535"/>
    </source>
</evidence>
<comment type="caution">
    <text evidence="1">The sequence shown here is derived from an EMBL/GenBank/DDBJ whole genome shotgun (WGS) entry which is preliminary data.</text>
</comment>
<gene>
    <name evidence="1" type="ORF">MENTE1834_LOCUS13661</name>
</gene>
<accession>A0ACB0YLL3</accession>
<dbReference type="EMBL" id="CAVMJV010000014">
    <property type="protein sequence ID" value="CAK5051635.1"/>
    <property type="molecule type" value="Genomic_DNA"/>
</dbReference>
<name>A0ACB0YLL3_MELEN</name>
<sequence length="126" mass="14091">MSISPLVARSAGFSFPITCWTIKLLVDRISEILLLTKMSLIVSVLFSQLITVEESVHRKYFSSSLIEGERCFCTKLRARVAISVPNNSSRGIVYGEFLALAFGFTLIFEKSSEVSTSFLVRFVVLK</sequence>
<dbReference type="Proteomes" id="UP001497535">
    <property type="component" value="Unassembled WGS sequence"/>
</dbReference>
<proteinExistence type="predicted"/>
<evidence type="ECO:0000313" key="1">
    <source>
        <dbReference type="EMBL" id="CAK5051635.1"/>
    </source>
</evidence>